<dbReference type="InterPro" id="IPR001584">
    <property type="entry name" value="Integrase_cat-core"/>
</dbReference>
<gene>
    <name evidence="2" type="ORF">g.18461</name>
</gene>
<dbReference type="AlphaFoldDB" id="A0A1B6FHG3"/>
<dbReference type="InterPro" id="IPR036397">
    <property type="entry name" value="RNaseH_sf"/>
</dbReference>
<name>A0A1B6FHG3_9HEMI</name>
<evidence type="ECO:0000259" key="1">
    <source>
        <dbReference type="PROSITE" id="PS50994"/>
    </source>
</evidence>
<reference evidence="2" key="1">
    <citation type="submission" date="2015-11" db="EMBL/GenBank/DDBJ databases">
        <title>De novo transcriptome assembly of four potential Pierce s Disease insect vectors from Arizona vineyards.</title>
        <authorList>
            <person name="Tassone E.E."/>
        </authorList>
    </citation>
    <scope>NUCLEOTIDE SEQUENCE</scope>
</reference>
<dbReference type="PROSITE" id="PS50994">
    <property type="entry name" value="INTEGRASE"/>
    <property type="match status" value="1"/>
</dbReference>
<evidence type="ECO:0000313" key="2">
    <source>
        <dbReference type="EMBL" id="JAS49625.1"/>
    </source>
</evidence>
<protein>
    <recommendedName>
        <fullName evidence="1">Integrase catalytic domain-containing protein</fullName>
    </recommendedName>
</protein>
<dbReference type="InterPro" id="IPR012337">
    <property type="entry name" value="RNaseH-like_sf"/>
</dbReference>
<proteinExistence type="predicted"/>
<dbReference type="GO" id="GO:0015074">
    <property type="term" value="P:DNA integration"/>
    <property type="evidence" value="ECO:0007669"/>
    <property type="project" value="InterPro"/>
</dbReference>
<sequence length="102" mass="12080">MGQRSNPWERIHVDYAGPTDGQQYLIVVDAFTRWNEVVPTCTATTTWKVNKLRKLFSTFVFPYAIVLDYGTQFSSQEFCKFTRKQHRTIPTQMDKWKDTSRH</sequence>
<dbReference type="InterPro" id="IPR050951">
    <property type="entry name" value="Retrovirus_Pol_polyprotein"/>
</dbReference>
<dbReference type="Gene3D" id="3.30.420.10">
    <property type="entry name" value="Ribonuclease H-like superfamily/Ribonuclease H"/>
    <property type="match status" value="1"/>
</dbReference>
<dbReference type="GO" id="GO:0003676">
    <property type="term" value="F:nucleic acid binding"/>
    <property type="evidence" value="ECO:0007669"/>
    <property type="project" value="InterPro"/>
</dbReference>
<accession>A0A1B6FHG3</accession>
<dbReference type="EMBL" id="GECZ01020144">
    <property type="protein sequence ID" value="JAS49625.1"/>
    <property type="molecule type" value="Transcribed_RNA"/>
</dbReference>
<feature type="domain" description="Integrase catalytic" evidence="1">
    <location>
        <begin position="3"/>
        <end position="84"/>
    </location>
</feature>
<dbReference type="PANTHER" id="PTHR37984:SF5">
    <property type="entry name" value="PROTEIN NYNRIN-LIKE"/>
    <property type="match status" value="1"/>
</dbReference>
<dbReference type="PANTHER" id="PTHR37984">
    <property type="entry name" value="PROTEIN CBG26694"/>
    <property type="match status" value="1"/>
</dbReference>
<dbReference type="SUPFAM" id="SSF53098">
    <property type="entry name" value="Ribonuclease H-like"/>
    <property type="match status" value="1"/>
</dbReference>
<organism evidence="2">
    <name type="scientific">Cuerna arida</name>
    <dbReference type="NCBI Taxonomy" id="1464854"/>
    <lineage>
        <taxon>Eukaryota</taxon>
        <taxon>Metazoa</taxon>
        <taxon>Ecdysozoa</taxon>
        <taxon>Arthropoda</taxon>
        <taxon>Hexapoda</taxon>
        <taxon>Insecta</taxon>
        <taxon>Pterygota</taxon>
        <taxon>Neoptera</taxon>
        <taxon>Paraneoptera</taxon>
        <taxon>Hemiptera</taxon>
        <taxon>Auchenorrhyncha</taxon>
        <taxon>Membracoidea</taxon>
        <taxon>Cicadellidae</taxon>
        <taxon>Cicadellinae</taxon>
        <taxon>Proconiini</taxon>
        <taxon>Cuerna</taxon>
    </lineage>
</organism>